<reference evidence="12 13" key="1">
    <citation type="submission" date="2020-09" db="EMBL/GenBank/DDBJ databases">
        <title>Flavimobilis rhizosphaerae sp. nov., isolated from rhizosphere soil of Spartina alterniflora.</title>
        <authorList>
            <person name="Hanqin C."/>
        </authorList>
    </citation>
    <scope>NUCLEOTIDE SEQUENCE [LARGE SCALE GENOMIC DNA]</scope>
    <source>
        <strain evidence="12 13">GY 10621</strain>
    </source>
</reference>
<accession>A0ABR9DP64</accession>
<sequence length="1198" mass="127865">MRILDDALVLSASDVTLGATCELALCDLLDRRLGRAPALPDAEPADPDVMLARAAALGEAHEQRHLARLRSEHGAYDAATGRGVVELPGTPGRTAAELRSRREASFAALTGGADVVFQAEMFDGTFSGRADFLLASPDGWVVVDTKLARRAKVTAVLQLAAYAHALRTAGVRVAPEAVLLLGDGTESRHRVDDVVPVYLRRRTRVEALLAAHRAGRAAVTWQSPGLTRCGTCDVCEAWVAHERDLLLVAGLRPTQRTRLHAAGITTIDELAATDGPVPGLAAGAVATLRAQARLQVRQSPPDGPGPLLPDGRPAVEAEVFDPAVLAQLPPRSAGDLYFDFEGDPLWVGDEPDDWGLEYLWGMVAEPAADDEAPPFTALWAHDRASEKQVLVDFLELVTARRTQFPDMHVYHYAPYEPAALKRLAGRHGVGEDMLDDLLRAGVLVDLYATVRGALRISQPSYSIKKLEPLYSPESREGVTSGADSIVEYAEACALRDAGDHDAFEHRLEAIAEYNADDCISTRDLRLWLDARAAEHGVVPSGGQVAAHEGAEPVDPTPEALHLAEVEATLLAAAGDDPVHRTADEQALAMLAAGLRFHRREVRPAWWEHFDRLLTPVDEWTSRSVVRPGTYDGVPAVMPEPWVPPEGRKRTSTRQVVLRAELEPGSDVRPGTSLWAVYPPGVDDSFGTAGDGALTWHTKVAVDEVETHGAISTITVTETTKAGVDGWSAAPLALVPAVVDLGKQPAAAILRLADRVVAALGEVGDAPVLPRLAVLDLLRRVPPRLRAGATFPSAAERTDDLVGAITRTVLALDDSYLAVQGPPGTGKTFTGSRVVARLVAEGWKVAVVGQSHAVVENMLAGIVNAGVAREDVGKKNATGDTDEHPWTRLTDAASSSVEAFLADHAGRGCVVGGTQWTFCAEKNVPPGGYDLLVVDEAGQFALAGTLAVASAARNVMLLGDPQQLPQVTQGTHPEPVDTSALGWLMDGHATLPDHLGFFLAESWRMHPAVCGPVSRLSYERRLRSRPGVPEHRELVDTAPGVHLVEVEHAGRATASPEEATAVVDVVRDVVGSTWIPGKDEPGRVATDEDVIVVAAYNAQVQLVREALDRSGFEGTRVGTVDRFQGQEAPVAVVTFATSSAEEAARGMTFLLDRHRVNVAVSRAQHHAVLVRSTHLVDHLPTTPAALADLGAFLGLTDPL</sequence>
<keyword evidence="5" id="KW-0347">Helicase</keyword>
<evidence type="ECO:0000256" key="4">
    <source>
        <dbReference type="ARBA" id="ARBA00022801"/>
    </source>
</evidence>
<evidence type="ECO:0000259" key="11">
    <source>
        <dbReference type="Pfam" id="PF13482"/>
    </source>
</evidence>
<comment type="caution">
    <text evidence="12">The sequence shown here is derived from an EMBL/GenBank/DDBJ whole genome shotgun (WGS) entry which is preliminary data.</text>
</comment>
<evidence type="ECO:0000256" key="7">
    <source>
        <dbReference type="ARBA" id="ARBA00022840"/>
    </source>
</evidence>
<evidence type="ECO:0000259" key="10">
    <source>
        <dbReference type="Pfam" id="PF13087"/>
    </source>
</evidence>
<proteinExistence type="predicted"/>
<dbReference type="Gene3D" id="3.40.50.300">
    <property type="entry name" value="P-loop containing nucleotide triphosphate hydrolases"/>
    <property type="match status" value="2"/>
</dbReference>
<gene>
    <name evidence="12" type="ORF">IGS67_04405</name>
</gene>
<keyword evidence="13" id="KW-1185">Reference proteome</keyword>
<dbReference type="SUPFAM" id="SSF52540">
    <property type="entry name" value="P-loop containing nucleoside triphosphate hydrolases"/>
    <property type="match status" value="1"/>
</dbReference>
<name>A0ABR9DP64_9MICO</name>
<evidence type="ECO:0000256" key="3">
    <source>
        <dbReference type="ARBA" id="ARBA00022763"/>
    </source>
</evidence>
<dbReference type="CDD" id="cd17934">
    <property type="entry name" value="DEXXQc_Upf1-like"/>
    <property type="match status" value="1"/>
</dbReference>
<dbReference type="PANTHER" id="PTHR43788:SF8">
    <property type="entry name" value="DNA-BINDING PROTEIN SMUBP-2"/>
    <property type="match status" value="1"/>
</dbReference>
<keyword evidence="6" id="KW-0269">Exonuclease</keyword>
<dbReference type="InterPro" id="IPR038720">
    <property type="entry name" value="YprB_RNase_H-like_dom"/>
</dbReference>
<keyword evidence="2" id="KW-0547">Nucleotide-binding</keyword>
<dbReference type="InterPro" id="IPR047187">
    <property type="entry name" value="SF1_C_Upf1"/>
</dbReference>
<keyword evidence="8" id="KW-0234">DNA repair</keyword>
<dbReference type="Pfam" id="PF13604">
    <property type="entry name" value="AAA_30"/>
    <property type="match status" value="1"/>
</dbReference>
<evidence type="ECO:0000313" key="12">
    <source>
        <dbReference type="EMBL" id="MBD9698739.1"/>
    </source>
</evidence>
<evidence type="ECO:0000313" key="13">
    <source>
        <dbReference type="Proteomes" id="UP000642107"/>
    </source>
</evidence>
<organism evidence="12 13">
    <name type="scientific">Flavimobilis rhizosphaerae</name>
    <dbReference type="NCBI Taxonomy" id="2775421"/>
    <lineage>
        <taxon>Bacteria</taxon>
        <taxon>Bacillati</taxon>
        <taxon>Actinomycetota</taxon>
        <taxon>Actinomycetes</taxon>
        <taxon>Micrococcales</taxon>
        <taxon>Jonesiaceae</taxon>
        <taxon>Flavimobilis</taxon>
    </lineage>
</organism>
<dbReference type="InterPro" id="IPR019993">
    <property type="entry name" value="RecB_nuclease_TM0106_put"/>
</dbReference>
<dbReference type="CDD" id="cd18808">
    <property type="entry name" value="SF1_C_Upf1"/>
    <property type="match status" value="1"/>
</dbReference>
<feature type="domain" description="PD-(D/E)XK endonuclease-like" evidence="9">
    <location>
        <begin position="70"/>
        <end position="233"/>
    </location>
</feature>
<evidence type="ECO:0000259" key="9">
    <source>
        <dbReference type="Pfam" id="PF12705"/>
    </source>
</evidence>
<dbReference type="RefSeq" id="WP_192278288.1">
    <property type="nucleotide sequence ID" value="NZ_JACZDF010000002.1"/>
</dbReference>
<evidence type="ECO:0000256" key="2">
    <source>
        <dbReference type="ARBA" id="ARBA00022741"/>
    </source>
</evidence>
<evidence type="ECO:0000256" key="5">
    <source>
        <dbReference type="ARBA" id="ARBA00022806"/>
    </source>
</evidence>
<dbReference type="InterPro" id="IPR050534">
    <property type="entry name" value="Coronavir_polyprotein_1ab"/>
</dbReference>
<dbReference type="EMBL" id="JACZDF010000002">
    <property type="protein sequence ID" value="MBD9698739.1"/>
    <property type="molecule type" value="Genomic_DNA"/>
</dbReference>
<keyword evidence="4" id="KW-0378">Hydrolase</keyword>
<dbReference type="Pfam" id="PF13482">
    <property type="entry name" value="RNase_H_2"/>
    <property type="match status" value="1"/>
</dbReference>
<keyword evidence="1" id="KW-0540">Nuclease</keyword>
<evidence type="ECO:0000256" key="8">
    <source>
        <dbReference type="ARBA" id="ARBA00023204"/>
    </source>
</evidence>
<evidence type="ECO:0000256" key="1">
    <source>
        <dbReference type="ARBA" id="ARBA00022722"/>
    </source>
</evidence>
<dbReference type="Pfam" id="PF13087">
    <property type="entry name" value="AAA_12"/>
    <property type="match status" value="1"/>
</dbReference>
<dbReference type="InterPro" id="IPR038726">
    <property type="entry name" value="PDDEXK_AddAB-type"/>
</dbReference>
<dbReference type="NCBIfam" id="TIGR03491">
    <property type="entry name" value="TM0106 family RecB-like putative nuclease"/>
    <property type="match status" value="1"/>
</dbReference>
<feature type="domain" description="DNA2/NAM7 helicase-like C-terminal" evidence="10">
    <location>
        <begin position="994"/>
        <end position="1169"/>
    </location>
</feature>
<dbReference type="InterPro" id="IPR027417">
    <property type="entry name" value="P-loop_NTPase"/>
</dbReference>
<dbReference type="Pfam" id="PF12705">
    <property type="entry name" value="PDDEXK_1"/>
    <property type="match status" value="1"/>
</dbReference>
<keyword evidence="3" id="KW-0227">DNA damage</keyword>
<dbReference type="Proteomes" id="UP000642107">
    <property type="component" value="Unassembled WGS sequence"/>
</dbReference>
<protein>
    <submittedName>
        <fullName evidence="12">TM0106 family RecB-like putative nuclease</fullName>
    </submittedName>
</protein>
<dbReference type="PANTHER" id="PTHR43788">
    <property type="entry name" value="DNA2/NAM7 HELICASE FAMILY MEMBER"/>
    <property type="match status" value="1"/>
</dbReference>
<feature type="domain" description="YprB ribonuclease H-like" evidence="11">
    <location>
        <begin position="336"/>
        <end position="528"/>
    </location>
</feature>
<evidence type="ECO:0000256" key="6">
    <source>
        <dbReference type="ARBA" id="ARBA00022839"/>
    </source>
</evidence>
<dbReference type="InterPro" id="IPR041679">
    <property type="entry name" value="DNA2/NAM7-like_C"/>
</dbReference>
<keyword evidence="7" id="KW-0067">ATP-binding</keyword>